<accession>A0A0N0M0N7</accession>
<evidence type="ECO:0000313" key="3">
    <source>
        <dbReference type="Proteomes" id="UP000037848"/>
    </source>
</evidence>
<keyword evidence="3" id="KW-1185">Reference proteome</keyword>
<sequence length="165" mass="19374">MSAVIKTTTPFVLEALLFQALTKLGYEPQYISVNNMHDFHGRNSVEYGDIVTNRIDYNGHQHFRKQNDRWVLRHDADQYNARILGSKQYKKVADFLSELEQEYLTEYKLYLAELAELERKEIEVQRKARVEATREKAIMQAKAQGYSVKEKHINGKIQLICVRHT</sequence>
<dbReference type="PATRIC" id="fig|187330.3.peg.3223"/>
<dbReference type="AlphaFoldDB" id="A0A0N0M0N7"/>
<dbReference type="RefSeq" id="WP_054203592.1">
    <property type="nucleotide sequence ID" value="NZ_LHPH01000005.1"/>
</dbReference>
<comment type="caution">
    <text evidence="2">The sequence shown here is derived from an EMBL/GenBank/DDBJ whole genome shotgun (WGS) entry which is preliminary data.</text>
</comment>
<evidence type="ECO:0000256" key="1">
    <source>
        <dbReference type="SAM" id="Coils"/>
    </source>
</evidence>
<dbReference type="STRING" id="187330.AMS58_03250"/>
<name>A0A0N0M0N7_9GAMM</name>
<evidence type="ECO:0000313" key="2">
    <source>
        <dbReference type="EMBL" id="KPH64278.1"/>
    </source>
</evidence>
<proteinExistence type="predicted"/>
<feature type="coiled-coil region" evidence="1">
    <location>
        <begin position="100"/>
        <end position="127"/>
    </location>
</feature>
<reference evidence="2 3" key="1">
    <citation type="submission" date="2015-08" db="EMBL/GenBank/DDBJ databases">
        <title>Draft Genome Sequence of Pseudoalteromonas porphyrae UCD-SED14.</title>
        <authorList>
            <person name="Coil D.A."/>
            <person name="Jospin G."/>
            <person name="Lee R.D."/>
            <person name="Eisen J.A."/>
        </authorList>
    </citation>
    <scope>NUCLEOTIDE SEQUENCE [LARGE SCALE GENOMIC DNA]</scope>
    <source>
        <strain evidence="2 3">UCD-SED14</strain>
    </source>
</reference>
<dbReference type="Proteomes" id="UP000037848">
    <property type="component" value="Unassembled WGS sequence"/>
</dbReference>
<organism evidence="2 3">
    <name type="scientific">Pseudoalteromonas porphyrae</name>
    <dbReference type="NCBI Taxonomy" id="187330"/>
    <lineage>
        <taxon>Bacteria</taxon>
        <taxon>Pseudomonadati</taxon>
        <taxon>Pseudomonadota</taxon>
        <taxon>Gammaproteobacteria</taxon>
        <taxon>Alteromonadales</taxon>
        <taxon>Pseudoalteromonadaceae</taxon>
        <taxon>Pseudoalteromonas</taxon>
    </lineage>
</organism>
<gene>
    <name evidence="2" type="ORF">ADS77_06215</name>
</gene>
<dbReference type="OrthoDB" id="307974at2"/>
<dbReference type="EMBL" id="LHPH01000005">
    <property type="protein sequence ID" value="KPH64278.1"/>
    <property type="molecule type" value="Genomic_DNA"/>
</dbReference>
<keyword evidence="1" id="KW-0175">Coiled coil</keyword>
<protein>
    <submittedName>
        <fullName evidence="2">Uncharacterized protein</fullName>
    </submittedName>
</protein>